<evidence type="ECO:0000256" key="2">
    <source>
        <dbReference type="SAM" id="Phobius"/>
    </source>
</evidence>
<feature type="transmembrane region" description="Helical" evidence="2">
    <location>
        <begin position="200"/>
        <end position="219"/>
    </location>
</feature>
<dbReference type="Proteomes" id="UP001595075">
    <property type="component" value="Unassembled WGS sequence"/>
</dbReference>
<feature type="transmembrane region" description="Helical" evidence="2">
    <location>
        <begin position="72"/>
        <end position="91"/>
    </location>
</feature>
<keyword evidence="2" id="KW-0472">Membrane</keyword>
<keyword evidence="4" id="KW-1185">Reference proteome</keyword>
<sequence length="245" mass="27865">MAQIVKEGGDAAAAPYCRTPLDFISRDEWHWPLFWTHGMNILRAMHITFAPSKLPHDRFENTIWHNITSKGALLSFIIMCIAYTAIFIAAWDAHFPTYAERVIWRISSLSLTATVILYFIITAFAWVVWPAVRRYFNHRVASKFRGLTSTSSEESTQTKPTGKLSRVSTPRSKLPRLAAKLRNNSTLKDPALNIPLKATLPMYIVGFCYCISRALILILDMIQLRSLPLSAFDTVDWGSFLPHFS</sequence>
<feature type="transmembrane region" description="Helical" evidence="2">
    <location>
        <begin position="103"/>
        <end position="129"/>
    </location>
</feature>
<reference evidence="3 4" key="1">
    <citation type="journal article" date="2024" name="Commun. Biol.">
        <title>Comparative genomic analysis of thermophilic fungi reveals convergent evolutionary adaptations and gene losses.</title>
        <authorList>
            <person name="Steindorff A.S."/>
            <person name="Aguilar-Pontes M.V."/>
            <person name="Robinson A.J."/>
            <person name="Andreopoulos B."/>
            <person name="LaButti K."/>
            <person name="Kuo A."/>
            <person name="Mondo S."/>
            <person name="Riley R."/>
            <person name="Otillar R."/>
            <person name="Haridas S."/>
            <person name="Lipzen A."/>
            <person name="Grimwood J."/>
            <person name="Schmutz J."/>
            <person name="Clum A."/>
            <person name="Reid I.D."/>
            <person name="Moisan M.C."/>
            <person name="Butler G."/>
            <person name="Nguyen T.T.M."/>
            <person name="Dewar K."/>
            <person name="Conant G."/>
            <person name="Drula E."/>
            <person name="Henrissat B."/>
            <person name="Hansel C."/>
            <person name="Singer S."/>
            <person name="Hutchinson M.I."/>
            <person name="de Vries R.P."/>
            <person name="Natvig D.O."/>
            <person name="Powell A.J."/>
            <person name="Tsang A."/>
            <person name="Grigoriev I.V."/>
        </authorList>
    </citation>
    <scope>NUCLEOTIDE SEQUENCE [LARGE SCALE GENOMIC DNA]</scope>
    <source>
        <strain evidence="3 4">CBS 494.80</strain>
    </source>
</reference>
<feature type="region of interest" description="Disordered" evidence="1">
    <location>
        <begin position="151"/>
        <end position="171"/>
    </location>
</feature>
<dbReference type="EMBL" id="JAZHXI010000012">
    <property type="protein sequence ID" value="KAL2065340.1"/>
    <property type="molecule type" value="Genomic_DNA"/>
</dbReference>
<protein>
    <submittedName>
        <fullName evidence="3">Uncharacterized protein</fullName>
    </submittedName>
</protein>
<organism evidence="3 4">
    <name type="scientific">Oculimacula yallundae</name>
    <dbReference type="NCBI Taxonomy" id="86028"/>
    <lineage>
        <taxon>Eukaryota</taxon>
        <taxon>Fungi</taxon>
        <taxon>Dikarya</taxon>
        <taxon>Ascomycota</taxon>
        <taxon>Pezizomycotina</taxon>
        <taxon>Leotiomycetes</taxon>
        <taxon>Helotiales</taxon>
        <taxon>Ploettnerulaceae</taxon>
        <taxon>Oculimacula</taxon>
    </lineage>
</organism>
<proteinExistence type="predicted"/>
<evidence type="ECO:0000313" key="4">
    <source>
        <dbReference type="Proteomes" id="UP001595075"/>
    </source>
</evidence>
<comment type="caution">
    <text evidence="3">The sequence shown here is derived from an EMBL/GenBank/DDBJ whole genome shotgun (WGS) entry which is preliminary data.</text>
</comment>
<evidence type="ECO:0000313" key="3">
    <source>
        <dbReference type="EMBL" id="KAL2065340.1"/>
    </source>
</evidence>
<gene>
    <name evidence="3" type="ORF">VTL71DRAFT_3009</name>
</gene>
<dbReference type="PANTHER" id="PTHR35043">
    <property type="entry name" value="TRANSCRIPTION FACTOR DOMAIN-CONTAINING PROTEIN"/>
    <property type="match status" value="1"/>
</dbReference>
<keyword evidence="2" id="KW-1133">Transmembrane helix</keyword>
<evidence type="ECO:0000256" key="1">
    <source>
        <dbReference type="SAM" id="MobiDB-lite"/>
    </source>
</evidence>
<accession>A0ABR4C5W7</accession>
<name>A0ABR4C5W7_9HELO</name>
<keyword evidence="2" id="KW-0812">Transmembrane</keyword>
<dbReference type="PANTHER" id="PTHR35043:SF8">
    <property type="entry name" value="DUF4220 DOMAIN-CONTAINING PROTEIN"/>
    <property type="match status" value="1"/>
</dbReference>